<proteinExistence type="predicted"/>
<dbReference type="EMBL" id="PGFZ01000006">
    <property type="protein sequence ID" value="POZ51281.1"/>
    <property type="molecule type" value="Genomic_DNA"/>
</dbReference>
<keyword evidence="1" id="KW-0812">Transmembrane</keyword>
<dbReference type="AlphaFoldDB" id="A0A2S5CKE0"/>
<dbReference type="Gene3D" id="3.40.50.150">
    <property type="entry name" value="Vaccinia Virus protein VP39"/>
    <property type="match status" value="1"/>
</dbReference>
<comment type="caution">
    <text evidence="2">The sequence shown here is derived from an EMBL/GenBank/DDBJ whole genome shotgun (WGS) entry which is preliminary data.</text>
</comment>
<keyword evidence="1" id="KW-1133">Transmembrane helix</keyword>
<evidence type="ECO:0000313" key="2">
    <source>
        <dbReference type="EMBL" id="POZ51281.1"/>
    </source>
</evidence>
<sequence>MATQKHKRPPDDSPSLFVMACLAYKSLTAFWLALDLACGYGRHTRKLSSMGFSAVSGDLSMDCLGVTRRGP</sequence>
<accession>A0A2S5CKE0</accession>
<reference evidence="2 3" key="1">
    <citation type="submission" date="2017-11" db="EMBL/GenBank/DDBJ databases">
        <title>Draft Genome Sequence of Methylobacter psychrotolerans Sph1T, an Obligate Methanotroph from Low-Temperature Environments.</title>
        <authorList>
            <person name="Oshkin I.Y."/>
            <person name="Miroshnikov K."/>
            <person name="Belova S.E."/>
            <person name="Korzhenkov A."/>
            <person name="Toshchakov S.V."/>
            <person name="Dedysh S.N."/>
        </authorList>
    </citation>
    <scope>NUCLEOTIDE SEQUENCE [LARGE SCALE GENOMIC DNA]</scope>
    <source>
        <strain evidence="2 3">Sph1</strain>
    </source>
</reference>
<keyword evidence="1" id="KW-0472">Membrane</keyword>
<dbReference type="Proteomes" id="UP000237423">
    <property type="component" value="Unassembled WGS sequence"/>
</dbReference>
<evidence type="ECO:0000256" key="1">
    <source>
        <dbReference type="SAM" id="Phobius"/>
    </source>
</evidence>
<name>A0A2S5CKE0_9GAMM</name>
<organism evidence="2 3">
    <name type="scientific">Methylovulum psychrotolerans</name>
    <dbReference type="NCBI Taxonomy" id="1704499"/>
    <lineage>
        <taxon>Bacteria</taxon>
        <taxon>Pseudomonadati</taxon>
        <taxon>Pseudomonadota</taxon>
        <taxon>Gammaproteobacteria</taxon>
        <taxon>Methylococcales</taxon>
        <taxon>Methylococcaceae</taxon>
        <taxon>Methylovulum</taxon>
    </lineage>
</organism>
<dbReference type="SUPFAM" id="SSF53335">
    <property type="entry name" value="S-adenosyl-L-methionine-dependent methyltransferases"/>
    <property type="match status" value="1"/>
</dbReference>
<feature type="transmembrane region" description="Helical" evidence="1">
    <location>
        <begin position="16"/>
        <end position="40"/>
    </location>
</feature>
<evidence type="ECO:0000313" key="3">
    <source>
        <dbReference type="Proteomes" id="UP000237423"/>
    </source>
</evidence>
<dbReference type="RefSeq" id="WP_146054597.1">
    <property type="nucleotide sequence ID" value="NZ_PGFZ01000006.1"/>
</dbReference>
<dbReference type="InterPro" id="IPR029063">
    <property type="entry name" value="SAM-dependent_MTases_sf"/>
</dbReference>
<gene>
    <name evidence="2" type="ORF">AADEFJLK_02727</name>
</gene>
<protein>
    <submittedName>
        <fullName evidence="2">Uncharacterized protein</fullName>
    </submittedName>
</protein>